<dbReference type="SUPFAM" id="SSF53901">
    <property type="entry name" value="Thiolase-like"/>
    <property type="match status" value="1"/>
</dbReference>
<dbReference type="PROSITE" id="PS00606">
    <property type="entry name" value="KS3_1"/>
    <property type="match status" value="1"/>
</dbReference>
<dbReference type="InterPro" id="IPR049552">
    <property type="entry name" value="PKS_DH_N"/>
</dbReference>
<feature type="active site" description="Proton acceptor; for dehydratase activity" evidence="5">
    <location>
        <position position="104"/>
    </location>
</feature>
<dbReference type="Pfam" id="PF02801">
    <property type="entry name" value="Ketoacyl-synt_C"/>
    <property type="match status" value="1"/>
</dbReference>
<dbReference type="InterPro" id="IPR014043">
    <property type="entry name" value="Acyl_transferase_dom"/>
</dbReference>
<dbReference type="RefSeq" id="WP_220170990.1">
    <property type="nucleotide sequence ID" value="NZ_JAIBOA010000045.1"/>
</dbReference>
<dbReference type="InterPro" id="IPR050091">
    <property type="entry name" value="PKS_NRPS_Biosynth_Enz"/>
</dbReference>
<keyword evidence="2" id="KW-0597">Phosphoprotein</keyword>
<dbReference type="InterPro" id="IPR049551">
    <property type="entry name" value="PKS_DH_C"/>
</dbReference>
<dbReference type="PROSITE" id="PS52019">
    <property type="entry name" value="PKS_MFAS_DH"/>
    <property type="match status" value="2"/>
</dbReference>
<dbReference type="InterPro" id="IPR016036">
    <property type="entry name" value="Malonyl_transacylase_ACP-bd"/>
</dbReference>
<feature type="region of interest" description="Disordered" evidence="6">
    <location>
        <begin position="1802"/>
        <end position="1826"/>
    </location>
</feature>
<dbReference type="SUPFAM" id="SSF55048">
    <property type="entry name" value="Probable ACP-binding domain of malonyl-CoA ACP transacylase"/>
    <property type="match status" value="1"/>
</dbReference>
<feature type="region of interest" description="N-terminal hotdog fold" evidence="5">
    <location>
        <begin position="72"/>
        <end position="188"/>
    </location>
</feature>
<evidence type="ECO:0000256" key="1">
    <source>
        <dbReference type="ARBA" id="ARBA00022450"/>
    </source>
</evidence>
<feature type="domain" description="Ketosynthase family 3 (KS3)" evidence="8">
    <location>
        <begin position="841"/>
        <end position="1266"/>
    </location>
</feature>
<dbReference type="SUPFAM" id="SSF52151">
    <property type="entry name" value="FabD/lysophospholipase-like"/>
    <property type="match status" value="1"/>
</dbReference>
<sequence>MVTGTLRRDDGGLRRFLLSLAELHVRGVAVDWAAVFAGTDPRPVALPTYAFQRERYWLSPAGAAAGPEPVEHPLLDAVVTLAGSDGAVFTGRLSERDHPWLADHRVDGTVLLPGTALLDALHHIGDLRGAPAVAELAASAPIVLPEGGALDLQIRVEGRSVRVHTRSGPGAEWTENATATLTEDTGHAAGVPWPPPATARPLDLDGFYDRLPVEYGPAFRAVRAAWAGDGEAWVELRLPEREDAGGFGLHPALLDAALHPIAAARLLPDPDRPRLAFSWSGVRLHASGARTLRVHLTATGPDTVTIGAADPSGNPVADVGSLALRPLDPARIAPDRAGDRLFEVSWTPAEGAGRPAPEVVVHRVGSGDAARPVPERVHAVGLDTLRVLRDWPDDPRAASARLLVVTAPDDPVHEAVRGLVRSAQSEHPGRFASLVTDDPGEAAVAAALPLVADEPQLAVLGGRVLAARLTRAPLPPPPERSRLAGGTVLVTGATGGLGRLVAEHLVRAHGVAELVLLSRSGAPAGWVEELSGQGARVRSVAADVADRDALAGVVGRVADRLTGVVHAAGVVADGVLASLGPDAWDAALAPKVDGAWHLHELTRGLDLAAFVLYSSASATFGSPGQGNYAAGNAFLDALARHRRGEGLPAVSLAWGLWAETAGMGGRLSAADLARMARTGTRPLTAEQGLALFDAALESDRPALVPIRLDLAAVRAGEEVPPLLRALAPARPRRPAVAASPGPDTIAAADLLDIVRGTAAAVLGHAGADAVEPGRAFKELGLDSLTAVELRNRLAEATGLRLPATLVFDHPTPARVAAHLRSELSGTAAPAEAPAPATADDGDPVAIVAMACRFPGDLDSPEDLWRFVTAGGDAITALPTDRGWDLDGVYDPDPDAPGKTYVRGGGFLRGLADFDAAFFGVNPREALAMDPQQRLLLEVSWEALERAGVDPTSLRGTPTGVFVGTHGQDYGTDAARDQADEGYLVTGNAASVLTGRVSYTLGLEGPAVTVDTACSSSLVALHLAAQSLRSGESSLALAGGVSVMSTLEGVVGFSRQRGLAADGRCKAFAEDADGFGMSEGVGVLVLERLSDARRNGHEVLAVVRGSAVNQDGASNGLTAPNGPSQERVIRRALANAGLTGADVDAVEAHGTGTPLGDPIEARALVATYGQDRPDDRPLWLGSVKSNIGHTQAAAGAAGVIKIVHALRHGVLPATLHVDAPTSRIDWSAGGVRLLAEPVAWPEVDRPRRAGVSSFGVSGTNAHVIIEQAPETHTDAPAGGEEPAATVWPVSARGRDALRAQAARLAAFAAEHRDFTAAEIGRALTTARAALDERAVVVAADRDEAVAALGALAQGAPAPAVVTGIANVTGKTVFVFPGQGAQWVGMAGALAEESAVFAEALAEVGEALEPYVDWSFAEALRGPLDRVDVVQPASFAVNVALARLWESFGVRPDAVVGHSQGEIAAAHIAGALSLEDAARVVALRSQAIARGLAGRGAMASIALPVEDVTARLTPGLEIAAVNGPASVVIAGDPTALDELIAGAEADGVRARRIPVDYASHTSHVESIEDELAGLLSGIAPQPARIPLFSTVEARWLDTTGLDAGYWYRNLRGTVRFADATRTLNDEGFRTFVEVSAHPMLVPSVQETVDERTAVVAGTLRRDDGGLRRFLLSLAELHVRGTAVDWSPLHPAHGGRRVPLPTYAFQRRRYWIAAVPPLLDTITPDPGTGGVLASGRLSARTRPWLADHAVAGRVLLPGAAFAELVLRAAAETGAAALDELIIEAPLELPERETVQISVTVGAEDGAGRRPVGVHARTEPDGPWTRHATGHVSPDVPAPVPEPSAWPPADAEPAAVASFYDDLAARGYDYGPAFRGLRAAWTRQDEVFAEVELPDGVEAGDHALHPALLDAALQTANLGAAPRSADGAPLLPFAWNGVAVHATGATALRVHAARAGDDAVTFAITDRSGRPVAGIGSLVLRPAAAPASDALHRIGWTPVRAAPDAAPLAASDVLDLTDVPPGPPPEAARALVAQALSGLAGTPPKVVLTRSGPAGAAVAGLLRTARVEDPAPITLVETDDPGAARALLPAAAASGEPELAVRAGALHAPRLLRARPTGTGPLLDPGGTVLITGGTGTLGGLVARHLATAHGVRGLVLVSRRGPDAPGAADLADELRAAGARVRVVAADVADRQALADVLAGVPAEHPLTAVVHAAGVLSDGVLATLTPERLDAVFGPKADAAWHLHELTRDLDLAAFVLFSSGAGIFGSAGQGNYAAANAFLDGLAVLRRAEGLPAVSLAWGLWEQASGLTGPLGDEGRERLARGLQLPLPTPEALALLDLALRADGEPVLVPTRLDHAALRGRAADGTLPPLLRGLVGAAPRRAPAAAEQPRESPADRLARLPEADQRRELLDLVRTVAADVLGLAAGETVRADQAFKDIGFDSLTAVRMRNGIAEATGARLPATAVFDHPTPAALAERLRTELGIAPRAAVPPALLELERLERALGEPPEDGALRDRIRARLDTLTARLAGPGEPGPDLEAASDDQLFALIDHELGQG</sequence>
<dbReference type="InterPro" id="IPR014030">
    <property type="entry name" value="Ketoacyl_synth_N"/>
</dbReference>
<evidence type="ECO:0000313" key="10">
    <source>
        <dbReference type="EMBL" id="MBW8487754.1"/>
    </source>
</evidence>
<dbReference type="InterPro" id="IPR049900">
    <property type="entry name" value="PKS_mFAS_DH"/>
</dbReference>
<evidence type="ECO:0000256" key="2">
    <source>
        <dbReference type="ARBA" id="ARBA00022553"/>
    </source>
</evidence>
<feature type="domain" description="Carrier" evidence="7">
    <location>
        <begin position="2406"/>
        <end position="2481"/>
    </location>
</feature>
<keyword evidence="11" id="KW-1185">Reference proteome</keyword>
<dbReference type="InterPro" id="IPR006162">
    <property type="entry name" value="Ppantetheine_attach_site"/>
</dbReference>
<dbReference type="CDD" id="cd08956">
    <property type="entry name" value="KR_3_FAS_SDR_x"/>
    <property type="match status" value="2"/>
</dbReference>
<dbReference type="Proteomes" id="UP000774570">
    <property type="component" value="Unassembled WGS sequence"/>
</dbReference>
<dbReference type="InterPro" id="IPR032821">
    <property type="entry name" value="PKS_assoc"/>
</dbReference>
<dbReference type="Gene3D" id="1.10.1200.10">
    <property type="entry name" value="ACP-like"/>
    <property type="match status" value="2"/>
</dbReference>
<evidence type="ECO:0000313" key="11">
    <source>
        <dbReference type="Proteomes" id="UP000774570"/>
    </source>
</evidence>
<dbReference type="InterPro" id="IPR018201">
    <property type="entry name" value="Ketoacyl_synth_AS"/>
</dbReference>
<dbReference type="SUPFAM" id="SSF47336">
    <property type="entry name" value="ACP-like"/>
    <property type="match status" value="2"/>
</dbReference>
<dbReference type="InterPro" id="IPR036291">
    <property type="entry name" value="NAD(P)-bd_dom_sf"/>
</dbReference>
<dbReference type="Pfam" id="PF21089">
    <property type="entry name" value="PKS_DH_N"/>
    <property type="match status" value="2"/>
</dbReference>
<dbReference type="InterPro" id="IPR020807">
    <property type="entry name" value="PKS_DH"/>
</dbReference>
<dbReference type="Pfam" id="PF14765">
    <property type="entry name" value="PS-DH"/>
    <property type="match status" value="2"/>
</dbReference>
<keyword evidence="1" id="KW-0596">Phosphopantetheine</keyword>
<dbReference type="Pfam" id="PF00698">
    <property type="entry name" value="Acyl_transf_1"/>
    <property type="match status" value="1"/>
</dbReference>
<dbReference type="PROSITE" id="PS52004">
    <property type="entry name" value="KS3_2"/>
    <property type="match status" value="1"/>
</dbReference>
<dbReference type="InterPro" id="IPR001227">
    <property type="entry name" value="Ac_transferase_dom_sf"/>
</dbReference>
<protein>
    <submittedName>
        <fullName evidence="10">SDR family NAD(P)-dependent oxidoreductase</fullName>
    </submittedName>
</protein>
<keyword evidence="4" id="KW-0012">Acyltransferase</keyword>
<dbReference type="Gene3D" id="3.10.129.110">
    <property type="entry name" value="Polyketide synthase dehydratase"/>
    <property type="match status" value="2"/>
</dbReference>
<evidence type="ECO:0000259" key="9">
    <source>
        <dbReference type="PROSITE" id="PS52019"/>
    </source>
</evidence>
<dbReference type="InterPro" id="IPR009081">
    <property type="entry name" value="PP-bd_ACP"/>
</dbReference>
<dbReference type="SMART" id="SM00823">
    <property type="entry name" value="PKS_PP"/>
    <property type="match status" value="2"/>
</dbReference>
<keyword evidence="3" id="KW-0808">Transferase</keyword>
<dbReference type="Pfam" id="PF08659">
    <property type="entry name" value="KR"/>
    <property type="match status" value="2"/>
</dbReference>
<dbReference type="SUPFAM" id="SSF51735">
    <property type="entry name" value="NAD(P)-binding Rossmann-fold domains"/>
    <property type="match status" value="4"/>
</dbReference>
<dbReference type="InterPro" id="IPR016035">
    <property type="entry name" value="Acyl_Trfase/lysoPLipase"/>
</dbReference>
<dbReference type="PROSITE" id="PS50075">
    <property type="entry name" value="CARRIER"/>
    <property type="match status" value="2"/>
</dbReference>
<reference evidence="10 11" key="1">
    <citation type="submission" date="2021-07" db="EMBL/GenBank/DDBJ databases">
        <title>Actinomadura sp. PM05-2 isolated from lichen.</title>
        <authorList>
            <person name="Somphong A."/>
            <person name="Phongsopitanun W."/>
            <person name="Tanasupawat S."/>
            <person name="Peongsungnone V."/>
        </authorList>
    </citation>
    <scope>NUCLEOTIDE SEQUENCE [LARGE SCALE GENOMIC DNA]</scope>
    <source>
        <strain evidence="10 11">PM05-2</strain>
    </source>
</reference>
<dbReference type="PROSITE" id="PS00012">
    <property type="entry name" value="PHOSPHOPANTETHEINE"/>
    <property type="match status" value="2"/>
</dbReference>
<dbReference type="InterPro" id="IPR014031">
    <property type="entry name" value="Ketoacyl_synth_C"/>
</dbReference>
<dbReference type="Gene3D" id="3.30.70.3290">
    <property type="match status" value="2"/>
</dbReference>
<feature type="domain" description="PKS/mFAS DH" evidence="9">
    <location>
        <begin position="1713"/>
        <end position="1985"/>
    </location>
</feature>
<feature type="active site" description="Proton donor; for dehydratase activity" evidence="5">
    <location>
        <position position="255"/>
    </location>
</feature>
<dbReference type="InterPro" id="IPR057326">
    <property type="entry name" value="KR_dom"/>
</dbReference>
<dbReference type="PANTHER" id="PTHR43775:SF51">
    <property type="entry name" value="INACTIVE PHENOLPHTHIOCEROL SYNTHESIS POLYKETIDE SYNTHASE TYPE I PKS1-RELATED"/>
    <property type="match status" value="1"/>
</dbReference>
<gene>
    <name evidence="10" type="ORF">K1Y72_35760</name>
</gene>
<dbReference type="Pfam" id="PF16197">
    <property type="entry name" value="KAsynt_C_assoc"/>
    <property type="match status" value="1"/>
</dbReference>
<dbReference type="Gene3D" id="3.40.366.10">
    <property type="entry name" value="Malonyl-Coenzyme A Acyl Carrier Protein, domain 2"/>
    <property type="match status" value="1"/>
</dbReference>
<feature type="domain" description="Carrier" evidence="7">
    <location>
        <begin position="748"/>
        <end position="823"/>
    </location>
</feature>
<evidence type="ECO:0000259" key="7">
    <source>
        <dbReference type="PROSITE" id="PS50075"/>
    </source>
</evidence>
<name>A0ABS7G4U6_9ACTN</name>
<dbReference type="Pfam" id="PF00109">
    <property type="entry name" value="ketoacyl-synt"/>
    <property type="match status" value="1"/>
</dbReference>
<dbReference type="PANTHER" id="PTHR43775">
    <property type="entry name" value="FATTY ACID SYNTHASE"/>
    <property type="match status" value="1"/>
</dbReference>
<dbReference type="SMART" id="SM01294">
    <property type="entry name" value="PKS_PP_betabranch"/>
    <property type="match status" value="2"/>
</dbReference>
<dbReference type="Gene3D" id="3.40.47.10">
    <property type="match status" value="1"/>
</dbReference>
<dbReference type="SMART" id="SM00827">
    <property type="entry name" value="PKS_AT"/>
    <property type="match status" value="1"/>
</dbReference>
<dbReference type="InterPro" id="IPR042104">
    <property type="entry name" value="PKS_dehydratase_sf"/>
</dbReference>
<dbReference type="EMBL" id="JAIBOA010000045">
    <property type="protein sequence ID" value="MBW8487754.1"/>
    <property type="molecule type" value="Genomic_DNA"/>
</dbReference>
<accession>A0ABS7G4U6</accession>
<dbReference type="InterPro" id="IPR020806">
    <property type="entry name" value="PKS_PP-bd"/>
</dbReference>
<dbReference type="InterPro" id="IPR036736">
    <property type="entry name" value="ACP-like_sf"/>
</dbReference>
<evidence type="ECO:0000259" key="8">
    <source>
        <dbReference type="PROSITE" id="PS52004"/>
    </source>
</evidence>
<dbReference type="InterPro" id="IPR013968">
    <property type="entry name" value="PKS_KR"/>
</dbReference>
<dbReference type="SMART" id="SM00825">
    <property type="entry name" value="PKS_KS"/>
    <property type="match status" value="1"/>
</dbReference>
<dbReference type="Pfam" id="PF00550">
    <property type="entry name" value="PP-binding"/>
    <property type="match status" value="2"/>
</dbReference>
<feature type="region of interest" description="C-terminal hotdog fold" evidence="5">
    <location>
        <begin position="1847"/>
        <end position="1985"/>
    </location>
</feature>
<dbReference type="SMART" id="SM00822">
    <property type="entry name" value="PKS_KR"/>
    <property type="match status" value="2"/>
</dbReference>
<dbReference type="Gene3D" id="3.40.50.720">
    <property type="entry name" value="NAD(P)-binding Rossmann-like Domain"/>
    <property type="match status" value="2"/>
</dbReference>
<dbReference type="InterPro" id="IPR016039">
    <property type="entry name" value="Thiolase-like"/>
</dbReference>
<evidence type="ECO:0000256" key="5">
    <source>
        <dbReference type="PROSITE-ProRule" id="PRU01363"/>
    </source>
</evidence>
<comment type="caution">
    <text evidence="10">The sequence shown here is derived from an EMBL/GenBank/DDBJ whole genome shotgun (WGS) entry which is preliminary data.</text>
</comment>
<evidence type="ECO:0000256" key="6">
    <source>
        <dbReference type="SAM" id="MobiDB-lite"/>
    </source>
</evidence>
<dbReference type="InterPro" id="IPR020841">
    <property type="entry name" value="PKS_Beta-ketoAc_synthase_dom"/>
</dbReference>
<feature type="region of interest" description="N-terminal hotdog fold" evidence="5">
    <location>
        <begin position="1713"/>
        <end position="1835"/>
    </location>
</feature>
<dbReference type="SMART" id="SM00826">
    <property type="entry name" value="PKS_DH"/>
    <property type="match status" value="2"/>
</dbReference>
<feature type="active site" description="Proton donor; for dehydratase activity" evidence="5">
    <location>
        <position position="1906"/>
    </location>
</feature>
<feature type="region of interest" description="C-terminal hotdog fold" evidence="5">
    <location>
        <begin position="199"/>
        <end position="333"/>
    </location>
</feature>
<organism evidence="10 11">
    <name type="scientific">Actinomadura parmotrematis</name>
    <dbReference type="NCBI Taxonomy" id="2864039"/>
    <lineage>
        <taxon>Bacteria</taxon>
        <taxon>Bacillati</taxon>
        <taxon>Actinomycetota</taxon>
        <taxon>Actinomycetes</taxon>
        <taxon>Streptosporangiales</taxon>
        <taxon>Thermomonosporaceae</taxon>
        <taxon>Actinomadura</taxon>
    </lineage>
</organism>
<evidence type="ECO:0000256" key="4">
    <source>
        <dbReference type="ARBA" id="ARBA00023315"/>
    </source>
</evidence>
<evidence type="ECO:0000256" key="3">
    <source>
        <dbReference type="ARBA" id="ARBA00022679"/>
    </source>
</evidence>
<feature type="domain" description="PKS/mFAS DH" evidence="9">
    <location>
        <begin position="72"/>
        <end position="333"/>
    </location>
</feature>
<feature type="active site" description="Proton acceptor; for dehydratase activity" evidence="5">
    <location>
        <position position="1745"/>
    </location>
</feature>
<proteinExistence type="predicted"/>
<dbReference type="CDD" id="cd00833">
    <property type="entry name" value="PKS"/>
    <property type="match status" value="1"/>
</dbReference>